<dbReference type="EMBL" id="HAEI01001442">
    <property type="protein sequence ID" value="SBR76195.1"/>
    <property type="molecule type" value="Transcribed_RNA"/>
</dbReference>
<reference evidence="1" key="1">
    <citation type="submission" date="2016-05" db="EMBL/GenBank/DDBJ databases">
        <authorList>
            <person name="Lavstsen T."/>
            <person name="Jespersen J.S."/>
        </authorList>
    </citation>
    <scope>NUCLEOTIDE SEQUENCE</scope>
    <source>
        <tissue evidence="1">Brain</tissue>
    </source>
</reference>
<protein>
    <submittedName>
        <fullName evidence="1">Uncharacterized protein</fullName>
    </submittedName>
</protein>
<dbReference type="AlphaFoldDB" id="A0A1A8P4G0"/>
<organism evidence="1">
    <name type="scientific">Nothobranchius rachovii</name>
    <name type="common">bluefin notho</name>
    <dbReference type="NCBI Taxonomy" id="451742"/>
    <lineage>
        <taxon>Eukaryota</taxon>
        <taxon>Metazoa</taxon>
        <taxon>Chordata</taxon>
        <taxon>Craniata</taxon>
        <taxon>Vertebrata</taxon>
        <taxon>Euteleostomi</taxon>
        <taxon>Actinopterygii</taxon>
        <taxon>Neopterygii</taxon>
        <taxon>Teleostei</taxon>
        <taxon>Neoteleostei</taxon>
        <taxon>Acanthomorphata</taxon>
        <taxon>Ovalentaria</taxon>
        <taxon>Atherinomorphae</taxon>
        <taxon>Cyprinodontiformes</taxon>
        <taxon>Nothobranchiidae</taxon>
        <taxon>Nothobranchius</taxon>
    </lineage>
</organism>
<evidence type="ECO:0000313" key="1">
    <source>
        <dbReference type="EMBL" id="SBR76195.1"/>
    </source>
</evidence>
<proteinExistence type="predicted"/>
<sequence>LPGSPQTQLPPRLTFWISVPGKPSQPRPDHSSLELVPSSPDYFPHRLPGERTQLCLCCFLGFPFNKFLFKHFPRLKLILYVVG</sequence>
<reference evidence="1" key="2">
    <citation type="submission" date="2016-06" db="EMBL/GenBank/DDBJ databases">
        <title>The genome of a short-lived fish provides insights into sex chromosome evolution and the genetic control of aging.</title>
        <authorList>
            <person name="Reichwald K."/>
            <person name="Felder M."/>
            <person name="Petzold A."/>
            <person name="Koch P."/>
            <person name="Groth M."/>
            <person name="Platzer M."/>
        </authorList>
    </citation>
    <scope>NUCLEOTIDE SEQUENCE</scope>
    <source>
        <tissue evidence="1">Brain</tissue>
    </source>
</reference>
<name>A0A1A8P4G0_9TELE</name>
<feature type="non-terminal residue" evidence="1">
    <location>
        <position position="1"/>
    </location>
</feature>
<gene>
    <name evidence="1" type="primary">Nfu_g_1_004667</name>
</gene>
<accession>A0A1A8P4G0</accession>